<evidence type="ECO:0000313" key="4">
    <source>
        <dbReference type="EMBL" id="RST87974.1"/>
    </source>
</evidence>
<dbReference type="InterPro" id="IPR015797">
    <property type="entry name" value="NUDIX_hydrolase-like_dom_sf"/>
</dbReference>
<proteinExistence type="predicted"/>
<evidence type="ECO:0000256" key="1">
    <source>
        <dbReference type="ARBA" id="ARBA00001946"/>
    </source>
</evidence>
<evidence type="ECO:0000313" key="5">
    <source>
        <dbReference type="Proteomes" id="UP000278398"/>
    </source>
</evidence>
<dbReference type="Pfam" id="PF00293">
    <property type="entry name" value="NUDIX"/>
    <property type="match status" value="1"/>
</dbReference>
<dbReference type="PROSITE" id="PS51462">
    <property type="entry name" value="NUDIX"/>
    <property type="match status" value="1"/>
</dbReference>
<dbReference type="PANTHER" id="PTHR43046">
    <property type="entry name" value="GDP-MANNOSE MANNOSYL HYDROLASE"/>
    <property type="match status" value="1"/>
</dbReference>
<dbReference type="AlphaFoldDB" id="A0A3R9ZUE8"/>
<dbReference type="PANTHER" id="PTHR43046:SF14">
    <property type="entry name" value="MUTT_NUDIX FAMILY PROTEIN"/>
    <property type="match status" value="1"/>
</dbReference>
<dbReference type="CDD" id="cd04680">
    <property type="entry name" value="NUDIX_Hydrolase"/>
    <property type="match status" value="1"/>
</dbReference>
<dbReference type="Proteomes" id="UP000278398">
    <property type="component" value="Unassembled WGS sequence"/>
</dbReference>
<evidence type="ECO:0000259" key="3">
    <source>
        <dbReference type="PROSITE" id="PS51462"/>
    </source>
</evidence>
<keyword evidence="2" id="KW-0378">Hydrolase</keyword>
<keyword evidence="5" id="KW-1185">Reference proteome</keyword>
<dbReference type="Gene3D" id="3.90.79.10">
    <property type="entry name" value="Nucleoside Triphosphate Pyrophosphohydrolase"/>
    <property type="match status" value="1"/>
</dbReference>
<dbReference type="SUPFAM" id="SSF55811">
    <property type="entry name" value="Nudix"/>
    <property type="match status" value="1"/>
</dbReference>
<comment type="cofactor">
    <cofactor evidence="1">
        <name>Mg(2+)</name>
        <dbReference type="ChEBI" id="CHEBI:18420"/>
    </cofactor>
</comment>
<dbReference type="GO" id="GO:0016787">
    <property type="term" value="F:hydrolase activity"/>
    <property type="evidence" value="ECO:0007669"/>
    <property type="project" value="UniProtKB-KW"/>
</dbReference>
<dbReference type="InterPro" id="IPR000086">
    <property type="entry name" value="NUDIX_hydrolase_dom"/>
</dbReference>
<organism evidence="4 5">
    <name type="scientific">Aquibium carbonis</name>
    <dbReference type="NCBI Taxonomy" id="2495581"/>
    <lineage>
        <taxon>Bacteria</taxon>
        <taxon>Pseudomonadati</taxon>
        <taxon>Pseudomonadota</taxon>
        <taxon>Alphaproteobacteria</taxon>
        <taxon>Hyphomicrobiales</taxon>
        <taxon>Phyllobacteriaceae</taxon>
        <taxon>Aquibium</taxon>
    </lineage>
</organism>
<dbReference type="OrthoDB" id="9800065at2"/>
<reference evidence="4 5" key="1">
    <citation type="submission" date="2018-12" db="EMBL/GenBank/DDBJ databases">
        <title>Mesorhizobium carbonis sp. nov., isolated from coal mine water.</title>
        <authorList>
            <person name="Xin W."/>
            <person name="Xu Z."/>
            <person name="Xiang F."/>
            <person name="Zhang J."/>
            <person name="Xi L."/>
            <person name="Liu J."/>
        </authorList>
    </citation>
    <scope>NUCLEOTIDE SEQUENCE [LARGE SCALE GENOMIC DNA]</scope>
    <source>
        <strain evidence="4 5">B2.3</strain>
    </source>
</reference>
<dbReference type="EMBL" id="RWKW01000005">
    <property type="protein sequence ID" value="RST87974.1"/>
    <property type="molecule type" value="Genomic_DNA"/>
</dbReference>
<sequence length="166" mass="19267">MNDRARPGRSFRRRVARVRGRLFHLWFLLRRPMTLGVRALILNEKEGSVFLVRHTYVRGWQLPGGGVEKGETLLEALRHELTEECNIEISSAPRLAGVYYNRVTSPRDHVALYVVTDFHQTTPKLPDREIAEARFFRLDHLPEGITRATQARLAEHLEGQEPSPYW</sequence>
<name>A0A3R9ZUE8_9HYPH</name>
<feature type="domain" description="Nudix hydrolase" evidence="3">
    <location>
        <begin position="32"/>
        <end position="159"/>
    </location>
</feature>
<accession>A0A3R9ZUE8</accession>
<evidence type="ECO:0000256" key="2">
    <source>
        <dbReference type="ARBA" id="ARBA00022801"/>
    </source>
</evidence>
<comment type="caution">
    <text evidence="4">The sequence shown here is derived from an EMBL/GenBank/DDBJ whole genome shotgun (WGS) entry which is preliminary data.</text>
</comment>
<protein>
    <submittedName>
        <fullName evidence="4">NUDIX domain-containing protein</fullName>
    </submittedName>
</protein>
<gene>
    <name evidence="4" type="ORF">EJC49_02200</name>
</gene>
<dbReference type="InterPro" id="IPR020476">
    <property type="entry name" value="Nudix_hydrolase"/>
</dbReference>
<dbReference type="PRINTS" id="PR00502">
    <property type="entry name" value="NUDIXFAMILY"/>
</dbReference>